<name>X1FFT5_9ZZZZ</name>
<dbReference type="InterPro" id="IPR036291">
    <property type="entry name" value="NAD(P)-bd_dom_sf"/>
</dbReference>
<dbReference type="Gene3D" id="3.40.50.720">
    <property type="entry name" value="NAD(P)-binding Rossmann-like Domain"/>
    <property type="match status" value="1"/>
</dbReference>
<reference evidence="3" key="1">
    <citation type="journal article" date="2014" name="Front. Microbiol.">
        <title>High frequency of phylogenetically diverse reductive dehalogenase-homologous genes in deep subseafloor sedimentary metagenomes.</title>
        <authorList>
            <person name="Kawai M."/>
            <person name="Futagami T."/>
            <person name="Toyoda A."/>
            <person name="Takaki Y."/>
            <person name="Nishi S."/>
            <person name="Hori S."/>
            <person name="Arai W."/>
            <person name="Tsubouchi T."/>
            <person name="Morono Y."/>
            <person name="Uchiyama I."/>
            <person name="Ito T."/>
            <person name="Fujiyama A."/>
            <person name="Inagaki F."/>
            <person name="Takami H."/>
        </authorList>
    </citation>
    <scope>NUCLEOTIDE SEQUENCE</scope>
    <source>
        <strain evidence="3">Expedition CK06-06</strain>
    </source>
</reference>
<dbReference type="PANTHER" id="PTHR11606:SF13">
    <property type="entry name" value="GLUTAMATE DEHYDROGENASE 1, MITOCHONDRIAL"/>
    <property type="match status" value="1"/>
</dbReference>
<feature type="domain" description="Glutamate/phenylalanine/leucine/valine/L-tryptophan dehydrogenase C-terminal" evidence="2">
    <location>
        <begin position="3"/>
        <end position="162"/>
    </location>
</feature>
<comment type="caution">
    <text evidence="3">The sequence shown here is derived from an EMBL/GenBank/DDBJ whole genome shotgun (WGS) entry which is preliminary data.</text>
</comment>
<dbReference type="GO" id="GO:0006538">
    <property type="term" value="P:L-glutamate catabolic process"/>
    <property type="evidence" value="ECO:0007669"/>
    <property type="project" value="TreeGrafter"/>
</dbReference>
<dbReference type="PANTHER" id="PTHR11606">
    <property type="entry name" value="GLUTAMATE DEHYDROGENASE"/>
    <property type="match status" value="1"/>
</dbReference>
<protein>
    <recommendedName>
        <fullName evidence="2">Glutamate/phenylalanine/leucine/valine/L-tryptophan dehydrogenase C-terminal domain-containing protein</fullName>
    </recommendedName>
</protein>
<dbReference type="SUPFAM" id="SSF51735">
    <property type="entry name" value="NAD(P)-binding Rossmann-fold domains"/>
    <property type="match status" value="1"/>
</dbReference>
<sequence length="165" mass="18630">MAYVKRNKNKLIKGFKGPKFVSSPNKANEKLFGLKVDVLIPAALENQITSKNAHRIKAKMITEAANGPITPRADKILAKKKVFIIPDILANAGGVVVSYFEWVQDTQALFWKEKEVNRRLEEIITEAFCDVLRTSKKRRVNMRLAAYMLAVSRVAEATKLRGIYP</sequence>
<proteinExistence type="predicted"/>
<organism evidence="3">
    <name type="scientific">marine sediment metagenome</name>
    <dbReference type="NCBI Taxonomy" id="412755"/>
    <lineage>
        <taxon>unclassified sequences</taxon>
        <taxon>metagenomes</taxon>
        <taxon>ecological metagenomes</taxon>
    </lineage>
</organism>
<dbReference type="AlphaFoldDB" id="X1FFT5"/>
<dbReference type="Pfam" id="PF00208">
    <property type="entry name" value="ELFV_dehydrog"/>
    <property type="match status" value="1"/>
</dbReference>
<evidence type="ECO:0000256" key="1">
    <source>
        <dbReference type="ARBA" id="ARBA00023002"/>
    </source>
</evidence>
<accession>X1FFT5</accession>
<evidence type="ECO:0000259" key="2">
    <source>
        <dbReference type="SMART" id="SM00839"/>
    </source>
</evidence>
<dbReference type="SMART" id="SM00839">
    <property type="entry name" value="ELFV_dehydrog"/>
    <property type="match status" value="1"/>
</dbReference>
<dbReference type="GO" id="GO:0004352">
    <property type="term" value="F:glutamate dehydrogenase (NAD+) activity"/>
    <property type="evidence" value="ECO:0007669"/>
    <property type="project" value="TreeGrafter"/>
</dbReference>
<dbReference type="InterPro" id="IPR006096">
    <property type="entry name" value="Glu/Leu/Phe/Val/Trp_DH_C"/>
</dbReference>
<gene>
    <name evidence="3" type="ORF">S03H2_11856</name>
</gene>
<keyword evidence="1" id="KW-0560">Oxidoreductase</keyword>
<evidence type="ECO:0000313" key="3">
    <source>
        <dbReference type="EMBL" id="GAH44461.1"/>
    </source>
</evidence>
<dbReference type="EMBL" id="BARU01006036">
    <property type="protein sequence ID" value="GAH44461.1"/>
    <property type="molecule type" value="Genomic_DNA"/>
</dbReference>